<dbReference type="Pfam" id="PF13369">
    <property type="entry name" value="Transglut_core2"/>
    <property type="match status" value="1"/>
</dbReference>
<dbReference type="SUPFAM" id="SSF48371">
    <property type="entry name" value="ARM repeat"/>
    <property type="match status" value="1"/>
</dbReference>
<dbReference type="Proteomes" id="UP000320390">
    <property type="component" value="Chromosome"/>
</dbReference>
<dbReference type="InterPro" id="IPR032698">
    <property type="entry name" value="SirB1_N"/>
</dbReference>
<proteinExistence type="inferred from homology"/>
<dbReference type="Gene3D" id="1.25.10.10">
    <property type="entry name" value="Leucine-rich Repeat Variant"/>
    <property type="match status" value="1"/>
</dbReference>
<keyword evidence="4" id="KW-1185">Reference proteome</keyword>
<dbReference type="InterPro" id="IPR011989">
    <property type="entry name" value="ARM-like"/>
</dbReference>
<evidence type="ECO:0000256" key="1">
    <source>
        <dbReference type="ARBA" id="ARBA00007100"/>
    </source>
</evidence>
<dbReference type="EMBL" id="CP036434">
    <property type="protein sequence ID" value="QDV08977.1"/>
    <property type="molecule type" value="Genomic_DNA"/>
</dbReference>
<dbReference type="InterPro" id="IPR016024">
    <property type="entry name" value="ARM-type_fold"/>
</dbReference>
<dbReference type="PANTHER" id="PTHR31350:SF27">
    <property type="entry name" value="HEMIMETHYLATED DNA-BINDING DOMAIN-CONTAINING PROTEIN"/>
    <property type="match status" value="1"/>
</dbReference>
<dbReference type="AlphaFoldDB" id="A0A518EY19"/>
<organism evidence="3 4">
    <name type="scientific">Saltatorellus ferox</name>
    <dbReference type="NCBI Taxonomy" id="2528018"/>
    <lineage>
        <taxon>Bacteria</taxon>
        <taxon>Pseudomonadati</taxon>
        <taxon>Planctomycetota</taxon>
        <taxon>Planctomycetia</taxon>
        <taxon>Planctomycetia incertae sedis</taxon>
        <taxon>Saltatorellus</taxon>
    </lineage>
</organism>
<protein>
    <recommendedName>
        <fullName evidence="2">Protein SirB1 N-terminal domain-containing protein</fullName>
    </recommendedName>
</protein>
<sequence>MDHSPQMDDPSSSIGALISLLADESRSTQKAAVKALTEIGPAAEAALEWAAAGDEPRVRARARRVLAAMARDRGQRALRRILVDDGGYSSEEAPPEPGPLIEGLLAIDDILGFRRSGPSECTGGDAGAHAAGSGAASSEAERWIVERAEELGLAEAWREGPTLAVAGALRRILAEREGLRGPEQDFHNLQHVSLTRTITNREGLPLTLSAIYASVARRNGVEAWLLPFPGQVLLALGPLQDRVILDPFHGGALVSLETCRARLAAMGAPDSTVWLMPATDRDMLVRQVRNLGAAMLRHGRDREARLFARLVDDVT</sequence>
<comment type="similarity">
    <text evidence="1">Belongs to the UPF0162 family.</text>
</comment>
<dbReference type="PANTHER" id="PTHR31350">
    <property type="entry name" value="SI:DKEY-261L7.2"/>
    <property type="match status" value="1"/>
</dbReference>
<evidence type="ECO:0000313" key="4">
    <source>
        <dbReference type="Proteomes" id="UP000320390"/>
    </source>
</evidence>
<gene>
    <name evidence="3" type="ORF">Poly30_45330</name>
</gene>
<name>A0A518EY19_9BACT</name>
<evidence type="ECO:0000313" key="3">
    <source>
        <dbReference type="EMBL" id="QDV08977.1"/>
    </source>
</evidence>
<feature type="domain" description="Protein SirB1 N-terminal" evidence="2">
    <location>
        <begin position="161"/>
        <end position="287"/>
    </location>
</feature>
<reference evidence="3 4" key="1">
    <citation type="submission" date="2019-02" db="EMBL/GenBank/DDBJ databases">
        <title>Deep-cultivation of Planctomycetes and their phenomic and genomic characterization uncovers novel biology.</title>
        <authorList>
            <person name="Wiegand S."/>
            <person name="Jogler M."/>
            <person name="Boedeker C."/>
            <person name="Pinto D."/>
            <person name="Vollmers J."/>
            <person name="Rivas-Marin E."/>
            <person name="Kohn T."/>
            <person name="Peeters S.H."/>
            <person name="Heuer A."/>
            <person name="Rast P."/>
            <person name="Oberbeckmann S."/>
            <person name="Bunk B."/>
            <person name="Jeske O."/>
            <person name="Meyerdierks A."/>
            <person name="Storesund J.E."/>
            <person name="Kallscheuer N."/>
            <person name="Luecker S."/>
            <person name="Lage O.M."/>
            <person name="Pohl T."/>
            <person name="Merkel B.J."/>
            <person name="Hornburger P."/>
            <person name="Mueller R.-W."/>
            <person name="Bruemmer F."/>
            <person name="Labrenz M."/>
            <person name="Spormann A.M."/>
            <person name="Op den Camp H."/>
            <person name="Overmann J."/>
            <person name="Amann R."/>
            <person name="Jetten M.S.M."/>
            <person name="Mascher T."/>
            <person name="Medema M.H."/>
            <person name="Devos D.P."/>
            <person name="Kaster A.-K."/>
            <person name="Ovreas L."/>
            <person name="Rohde M."/>
            <person name="Galperin M.Y."/>
            <person name="Jogler C."/>
        </authorList>
    </citation>
    <scope>NUCLEOTIDE SEQUENCE [LARGE SCALE GENOMIC DNA]</scope>
    <source>
        <strain evidence="3 4">Poly30</strain>
    </source>
</reference>
<accession>A0A518EY19</accession>
<evidence type="ECO:0000259" key="2">
    <source>
        <dbReference type="Pfam" id="PF13369"/>
    </source>
</evidence>